<dbReference type="RefSeq" id="WP_184099112.1">
    <property type="nucleotide sequence ID" value="NZ_JACIJH010000009.1"/>
</dbReference>
<evidence type="ECO:0000313" key="4">
    <source>
        <dbReference type="Proteomes" id="UP000537161"/>
    </source>
</evidence>
<dbReference type="AlphaFoldDB" id="A0A7W9B6U5"/>
<organism evidence="3 4">
    <name type="scientific">Sphingopyxis panaciterrulae</name>
    <dbReference type="NCBI Taxonomy" id="462372"/>
    <lineage>
        <taxon>Bacteria</taxon>
        <taxon>Pseudomonadati</taxon>
        <taxon>Pseudomonadota</taxon>
        <taxon>Alphaproteobacteria</taxon>
        <taxon>Sphingomonadales</taxon>
        <taxon>Sphingomonadaceae</taxon>
        <taxon>Sphingopyxis</taxon>
    </lineage>
</organism>
<dbReference type="Proteomes" id="UP000537161">
    <property type="component" value="Unassembled WGS sequence"/>
</dbReference>
<evidence type="ECO:0000313" key="3">
    <source>
        <dbReference type="EMBL" id="MBB5707335.1"/>
    </source>
</evidence>
<comment type="caution">
    <text evidence="3">The sequence shown here is derived from an EMBL/GenBank/DDBJ whole genome shotgun (WGS) entry which is preliminary data.</text>
</comment>
<dbReference type="InterPro" id="IPR006442">
    <property type="entry name" value="Antitoxin_Phd/YefM"/>
</dbReference>
<comment type="similarity">
    <text evidence="1 2">Belongs to the phD/YefM antitoxin family.</text>
</comment>
<dbReference type="Gene3D" id="3.40.1620.10">
    <property type="entry name" value="YefM-like domain"/>
    <property type="match status" value="1"/>
</dbReference>
<comment type="function">
    <text evidence="2">Antitoxin component of a type II toxin-antitoxin (TA) system.</text>
</comment>
<protein>
    <recommendedName>
        <fullName evidence="2">Antitoxin</fullName>
    </recommendedName>
</protein>
<dbReference type="SUPFAM" id="SSF143120">
    <property type="entry name" value="YefM-like"/>
    <property type="match status" value="1"/>
</dbReference>
<keyword evidence="4" id="KW-1185">Reference proteome</keyword>
<name>A0A7W9B6U5_9SPHN</name>
<dbReference type="InterPro" id="IPR036165">
    <property type="entry name" value="YefM-like_sf"/>
</dbReference>
<accession>A0A7W9B6U5</accession>
<sequence>MNIWPVQDAKARFSELLATCLRDGPQLVTRRGSEAAVLIPMSEWRRLQKSATPMLKELLLSDEARADLQIPARGRLRRRPSADIS</sequence>
<proteinExistence type="inferred from homology"/>
<gene>
    <name evidence="3" type="ORF">FHR21_002701</name>
</gene>
<dbReference type="Pfam" id="PF02604">
    <property type="entry name" value="PhdYeFM_antitox"/>
    <property type="match status" value="1"/>
</dbReference>
<dbReference type="NCBIfam" id="TIGR01552">
    <property type="entry name" value="phd_fam"/>
    <property type="match status" value="1"/>
</dbReference>
<dbReference type="EMBL" id="JACIJH010000009">
    <property type="protein sequence ID" value="MBB5707335.1"/>
    <property type="molecule type" value="Genomic_DNA"/>
</dbReference>
<reference evidence="3 4" key="1">
    <citation type="submission" date="2020-08" db="EMBL/GenBank/DDBJ databases">
        <title>Genomic Encyclopedia of Type Strains, Phase IV (KMG-IV): sequencing the most valuable type-strain genomes for metagenomic binning, comparative biology and taxonomic classification.</title>
        <authorList>
            <person name="Goeker M."/>
        </authorList>
    </citation>
    <scope>NUCLEOTIDE SEQUENCE [LARGE SCALE GENOMIC DNA]</scope>
    <source>
        <strain evidence="3 4">DSM 27163</strain>
    </source>
</reference>
<evidence type="ECO:0000256" key="2">
    <source>
        <dbReference type="RuleBase" id="RU362080"/>
    </source>
</evidence>
<evidence type="ECO:0000256" key="1">
    <source>
        <dbReference type="ARBA" id="ARBA00009981"/>
    </source>
</evidence>